<evidence type="ECO:0000313" key="2">
    <source>
        <dbReference type="EMBL" id="OJI99908.1"/>
    </source>
</evidence>
<feature type="compositionally biased region" description="Basic and acidic residues" evidence="1">
    <location>
        <begin position="216"/>
        <end position="230"/>
    </location>
</feature>
<feature type="region of interest" description="Disordered" evidence="1">
    <location>
        <begin position="182"/>
        <end position="276"/>
    </location>
</feature>
<sequence length="276" mass="29953">MCFYQPNPVGCRCTFFQLVQPCAFARLLPPPNPAQNANPLIVPCSTKYMAQGVGVRICTHCQAWYGGMPAPTVEPMSNGMGTRIHDPDPERDTMYRNPMFEWMGRYDRGYESKNTNSGPNGMGNGTVSVMEPVEGQILSSGLPLPDPSSVDTSFLGSSRMSATEDTEGQAIFGESSEWFGIGGSSLATGDQKQGEDQAPRYTPAIGDGVRVDLAAAEERTEVTSEERTDTEAALEEESEETNAGGKEEDDAEAEPLRLPIIQRGNNEDNVKTRDVL</sequence>
<gene>
    <name evidence="2" type="ORF">ASPVEDRAFT_26670</name>
</gene>
<dbReference type="AlphaFoldDB" id="A0A1L9PEJ5"/>
<keyword evidence="3" id="KW-1185">Reference proteome</keyword>
<organism evidence="2 3">
    <name type="scientific">Aspergillus versicolor CBS 583.65</name>
    <dbReference type="NCBI Taxonomy" id="1036611"/>
    <lineage>
        <taxon>Eukaryota</taxon>
        <taxon>Fungi</taxon>
        <taxon>Dikarya</taxon>
        <taxon>Ascomycota</taxon>
        <taxon>Pezizomycotina</taxon>
        <taxon>Eurotiomycetes</taxon>
        <taxon>Eurotiomycetidae</taxon>
        <taxon>Eurotiales</taxon>
        <taxon>Aspergillaceae</taxon>
        <taxon>Aspergillus</taxon>
        <taxon>Aspergillus subgen. Nidulantes</taxon>
    </lineage>
</organism>
<dbReference type="EMBL" id="KV878127">
    <property type="protein sequence ID" value="OJI99908.1"/>
    <property type="molecule type" value="Genomic_DNA"/>
</dbReference>
<dbReference type="GeneID" id="63725446"/>
<feature type="compositionally biased region" description="Basic and acidic residues" evidence="1">
    <location>
        <begin position="265"/>
        <end position="276"/>
    </location>
</feature>
<feature type="compositionally biased region" description="Low complexity" evidence="1">
    <location>
        <begin position="140"/>
        <end position="149"/>
    </location>
</feature>
<dbReference type="VEuPathDB" id="FungiDB:ASPVEDRAFT_26670"/>
<protein>
    <submittedName>
        <fullName evidence="2">Uncharacterized protein</fullName>
    </submittedName>
</protein>
<dbReference type="Proteomes" id="UP000184073">
    <property type="component" value="Unassembled WGS sequence"/>
</dbReference>
<dbReference type="OrthoDB" id="4510598at2759"/>
<reference evidence="3" key="1">
    <citation type="journal article" date="2017" name="Genome Biol.">
        <title>Comparative genomics reveals high biological diversity and specific adaptations in the industrially and medically important fungal genus Aspergillus.</title>
        <authorList>
            <person name="de Vries R.P."/>
            <person name="Riley R."/>
            <person name="Wiebenga A."/>
            <person name="Aguilar-Osorio G."/>
            <person name="Amillis S."/>
            <person name="Uchima C.A."/>
            <person name="Anderluh G."/>
            <person name="Asadollahi M."/>
            <person name="Askin M."/>
            <person name="Barry K."/>
            <person name="Battaglia E."/>
            <person name="Bayram O."/>
            <person name="Benocci T."/>
            <person name="Braus-Stromeyer S.A."/>
            <person name="Caldana C."/>
            <person name="Canovas D."/>
            <person name="Cerqueira G.C."/>
            <person name="Chen F."/>
            <person name="Chen W."/>
            <person name="Choi C."/>
            <person name="Clum A."/>
            <person name="Dos Santos R.A."/>
            <person name="Damasio A.R."/>
            <person name="Diallinas G."/>
            <person name="Emri T."/>
            <person name="Fekete E."/>
            <person name="Flipphi M."/>
            <person name="Freyberg S."/>
            <person name="Gallo A."/>
            <person name="Gournas C."/>
            <person name="Habgood R."/>
            <person name="Hainaut M."/>
            <person name="Harispe M.L."/>
            <person name="Henrissat B."/>
            <person name="Hilden K.S."/>
            <person name="Hope R."/>
            <person name="Hossain A."/>
            <person name="Karabika E."/>
            <person name="Karaffa L."/>
            <person name="Karanyi Z."/>
            <person name="Krasevec N."/>
            <person name="Kuo A."/>
            <person name="Kusch H."/>
            <person name="LaButti K."/>
            <person name="Lagendijk E.L."/>
            <person name="Lapidus A."/>
            <person name="Levasseur A."/>
            <person name="Lindquist E."/>
            <person name="Lipzen A."/>
            <person name="Logrieco A.F."/>
            <person name="MacCabe A."/>
            <person name="Maekelae M.R."/>
            <person name="Malavazi I."/>
            <person name="Melin P."/>
            <person name="Meyer V."/>
            <person name="Mielnichuk N."/>
            <person name="Miskei M."/>
            <person name="Molnar A.P."/>
            <person name="Mule G."/>
            <person name="Ngan C.Y."/>
            <person name="Orejas M."/>
            <person name="Orosz E."/>
            <person name="Ouedraogo J.P."/>
            <person name="Overkamp K.M."/>
            <person name="Park H.-S."/>
            <person name="Perrone G."/>
            <person name="Piumi F."/>
            <person name="Punt P.J."/>
            <person name="Ram A.F."/>
            <person name="Ramon A."/>
            <person name="Rauscher S."/>
            <person name="Record E."/>
            <person name="Riano-Pachon D.M."/>
            <person name="Robert V."/>
            <person name="Roehrig J."/>
            <person name="Ruller R."/>
            <person name="Salamov A."/>
            <person name="Salih N.S."/>
            <person name="Samson R.A."/>
            <person name="Sandor E."/>
            <person name="Sanguinetti M."/>
            <person name="Schuetze T."/>
            <person name="Sepcic K."/>
            <person name="Shelest E."/>
            <person name="Sherlock G."/>
            <person name="Sophianopoulou V."/>
            <person name="Squina F.M."/>
            <person name="Sun H."/>
            <person name="Susca A."/>
            <person name="Todd R.B."/>
            <person name="Tsang A."/>
            <person name="Unkles S.E."/>
            <person name="van de Wiele N."/>
            <person name="van Rossen-Uffink D."/>
            <person name="Oliveira J.V."/>
            <person name="Vesth T.C."/>
            <person name="Visser J."/>
            <person name="Yu J.-H."/>
            <person name="Zhou M."/>
            <person name="Andersen M.R."/>
            <person name="Archer D.B."/>
            <person name="Baker S.E."/>
            <person name="Benoit I."/>
            <person name="Brakhage A.A."/>
            <person name="Braus G.H."/>
            <person name="Fischer R."/>
            <person name="Frisvad J.C."/>
            <person name="Goldman G.H."/>
            <person name="Houbraken J."/>
            <person name="Oakley B."/>
            <person name="Pocsi I."/>
            <person name="Scazzocchio C."/>
            <person name="Seiboth B."/>
            <person name="vanKuyk P.A."/>
            <person name="Wortman J."/>
            <person name="Dyer P.S."/>
            <person name="Grigoriev I.V."/>
        </authorList>
    </citation>
    <scope>NUCLEOTIDE SEQUENCE [LARGE SCALE GENOMIC DNA]</scope>
    <source>
        <strain evidence="3">CBS 583.65</strain>
    </source>
</reference>
<dbReference type="RefSeq" id="XP_040665671.1">
    <property type="nucleotide sequence ID" value="XM_040809935.1"/>
</dbReference>
<proteinExistence type="predicted"/>
<evidence type="ECO:0000313" key="3">
    <source>
        <dbReference type="Proteomes" id="UP000184073"/>
    </source>
</evidence>
<feature type="compositionally biased region" description="Polar residues" evidence="1">
    <location>
        <begin position="150"/>
        <end position="163"/>
    </location>
</feature>
<feature type="region of interest" description="Disordered" evidence="1">
    <location>
        <begin position="140"/>
        <end position="167"/>
    </location>
</feature>
<evidence type="ECO:0000256" key="1">
    <source>
        <dbReference type="SAM" id="MobiDB-lite"/>
    </source>
</evidence>
<accession>A0A1L9PEJ5</accession>
<name>A0A1L9PEJ5_ASPVE</name>